<keyword evidence="4 5" id="KW-0472">Membrane</keyword>
<comment type="subcellular location">
    <subcellularLocation>
        <location evidence="1">Membrane</location>
        <topology evidence="1">Multi-pass membrane protein</topology>
    </subcellularLocation>
</comment>
<keyword evidence="3 5" id="KW-1133">Transmembrane helix</keyword>
<evidence type="ECO:0000313" key="7">
    <source>
        <dbReference type="Proteomes" id="UP000053766"/>
    </source>
</evidence>
<dbReference type="InterPro" id="IPR053286">
    <property type="entry name" value="Nematode_rcpt-like_srab"/>
</dbReference>
<dbReference type="Proteomes" id="UP000053766">
    <property type="component" value="Unassembled WGS sequence"/>
</dbReference>
<dbReference type="EMBL" id="KN716177">
    <property type="protein sequence ID" value="KJH51774.1"/>
    <property type="molecule type" value="Genomic_DNA"/>
</dbReference>
<reference evidence="7" key="2">
    <citation type="journal article" date="2016" name="Sci. Rep.">
        <title>Dictyocaulus viviparus genome, variome and transcriptome elucidate lungworm biology and support future intervention.</title>
        <authorList>
            <person name="McNulty S.N."/>
            <person name="Strube C."/>
            <person name="Rosa B.A."/>
            <person name="Martin J.C."/>
            <person name="Tyagi R."/>
            <person name="Choi Y.J."/>
            <person name="Wang Q."/>
            <person name="Hallsworth Pepin K."/>
            <person name="Zhang X."/>
            <person name="Ozersky P."/>
            <person name="Wilson R.K."/>
            <person name="Sternberg P.W."/>
            <person name="Gasser R.B."/>
            <person name="Mitreva M."/>
        </authorList>
    </citation>
    <scope>NUCLEOTIDE SEQUENCE [LARGE SCALE GENOMIC DNA]</scope>
    <source>
        <strain evidence="7">HannoverDv2000</strain>
    </source>
</reference>
<proteinExistence type="predicted"/>
<evidence type="ECO:0000256" key="5">
    <source>
        <dbReference type="SAM" id="Phobius"/>
    </source>
</evidence>
<keyword evidence="2 5" id="KW-0812">Transmembrane</keyword>
<dbReference type="OrthoDB" id="5874270at2759"/>
<feature type="transmembrane region" description="Helical" evidence="5">
    <location>
        <begin position="192"/>
        <end position="212"/>
    </location>
</feature>
<dbReference type="Pfam" id="PF10292">
    <property type="entry name" value="7TM_GPCR_Srab"/>
    <property type="match status" value="1"/>
</dbReference>
<evidence type="ECO:0000256" key="2">
    <source>
        <dbReference type="ARBA" id="ARBA00022692"/>
    </source>
</evidence>
<feature type="transmembrane region" description="Helical" evidence="5">
    <location>
        <begin position="23"/>
        <end position="49"/>
    </location>
</feature>
<protein>
    <recommendedName>
        <fullName evidence="8">G-protein coupled receptors family 1 profile domain-containing protein</fullName>
    </recommendedName>
</protein>
<accession>A0A0D8Y738</accession>
<name>A0A0D8Y738_DICVI</name>
<keyword evidence="7" id="KW-1185">Reference proteome</keyword>
<feature type="transmembrane region" description="Helical" evidence="5">
    <location>
        <begin position="148"/>
        <end position="167"/>
    </location>
</feature>
<evidence type="ECO:0008006" key="8">
    <source>
        <dbReference type="Google" id="ProtNLM"/>
    </source>
</evidence>
<reference evidence="6 7" key="1">
    <citation type="submission" date="2013-11" db="EMBL/GenBank/DDBJ databases">
        <title>Draft genome of the bovine lungworm Dictyocaulus viviparus.</title>
        <authorList>
            <person name="Mitreva M."/>
        </authorList>
    </citation>
    <scope>NUCLEOTIDE SEQUENCE [LARGE SCALE GENOMIC DNA]</scope>
    <source>
        <strain evidence="6 7">HannoverDv2000</strain>
    </source>
</reference>
<sequence length="353" mass="40496">MLILGMEEAFNCDLMMAISKSPVLLSMLFIQTTTSIITIPLLLITIRNVSSMNLIHYNTKIILLVFLIALMTQSTSRAALHGLDLIIFLLLYPNDCNIRPSLSRCFLMRIPVNFSTFLACTSTFMISLERLISTWKFKAYESNRSVGLLLIMIQVLLAGFLFMLMYIKPTLHLRHSIYYCITTTPNEPLLTIIPFSVLVILQILAVIILKLLRCLNKIRSARQKLKPSLAQRYSITENMRTITIVIPFCLISSIFTSIFMITLCFILFFNNLFSKPTYFALVDGSMMLPMFSLLLPVIIKRMNDRFNQKTHEAFQQHIALSNRTNEIGNVYFDSLVWAWKSKNEETPAVMANE</sequence>
<dbReference type="AlphaFoldDB" id="A0A0D8Y738"/>
<feature type="transmembrane region" description="Helical" evidence="5">
    <location>
        <begin position="110"/>
        <end position="128"/>
    </location>
</feature>
<dbReference type="STRING" id="29172.A0A0D8Y738"/>
<feature type="transmembrane region" description="Helical" evidence="5">
    <location>
        <begin position="61"/>
        <end position="90"/>
    </location>
</feature>
<dbReference type="GO" id="GO:0016020">
    <property type="term" value="C:membrane"/>
    <property type="evidence" value="ECO:0007669"/>
    <property type="project" value="UniProtKB-SubCell"/>
</dbReference>
<evidence type="ECO:0000313" key="6">
    <source>
        <dbReference type="EMBL" id="KJH51774.1"/>
    </source>
</evidence>
<evidence type="ECO:0000256" key="1">
    <source>
        <dbReference type="ARBA" id="ARBA00004141"/>
    </source>
</evidence>
<evidence type="ECO:0000256" key="3">
    <source>
        <dbReference type="ARBA" id="ARBA00022989"/>
    </source>
</evidence>
<dbReference type="InterPro" id="IPR019408">
    <property type="entry name" value="7TM_GPCR_serpentine_rcpt_Srab"/>
</dbReference>
<organism evidence="6 7">
    <name type="scientific">Dictyocaulus viviparus</name>
    <name type="common">Bovine lungworm</name>
    <dbReference type="NCBI Taxonomy" id="29172"/>
    <lineage>
        <taxon>Eukaryota</taxon>
        <taxon>Metazoa</taxon>
        <taxon>Ecdysozoa</taxon>
        <taxon>Nematoda</taxon>
        <taxon>Chromadorea</taxon>
        <taxon>Rhabditida</taxon>
        <taxon>Rhabditina</taxon>
        <taxon>Rhabditomorpha</taxon>
        <taxon>Strongyloidea</taxon>
        <taxon>Metastrongylidae</taxon>
        <taxon>Dictyocaulus</taxon>
    </lineage>
</organism>
<feature type="transmembrane region" description="Helical" evidence="5">
    <location>
        <begin position="278"/>
        <end position="299"/>
    </location>
</feature>
<evidence type="ECO:0000256" key="4">
    <source>
        <dbReference type="ARBA" id="ARBA00023136"/>
    </source>
</evidence>
<dbReference type="PANTHER" id="PTHR46561">
    <property type="entry name" value="SERPENTINE RECEPTOR, CLASS AB (CLASS A-LIKE)-RELATED"/>
    <property type="match status" value="1"/>
</dbReference>
<dbReference type="PANTHER" id="PTHR46561:SF11">
    <property type="entry name" value="SERPENTINE RECEPTOR CLASS ALPHA_BETA-14"/>
    <property type="match status" value="1"/>
</dbReference>
<feature type="transmembrane region" description="Helical" evidence="5">
    <location>
        <begin position="242"/>
        <end position="272"/>
    </location>
</feature>
<gene>
    <name evidence="6" type="ORF">DICVIV_02086</name>
</gene>